<dbReference type="GO" id="GO:0004674">
    <property type="term" value="F:protein serine/threonine kinase activity"/>
    <property type="evidence" value="ECO:0007669"/>
    <property type="project" value="UniProtKB-KW"/>
</dbReference>
<gene>
    <name evidence="3" type="ORF">SAMN05216267_1023128</name>
</gene>
<dbReference type="Pfam" id="PF13581">
    <property type="entry name" value="HATPase_c_2"/>
    <property type="match status" value="1"/>
</dbReference>
<dbReference type="EMBL" id="FODD01000023">
    <property type="protein sequence ID" value="SEO33685.1"/>
    <property type="molecule type" value="Genomic_DNA"/>
</dbReference>
<protein>
    <submittedName>
        <fullName evidence="3">Histidine kinase-like ATPase domain-containing protein</fullName>
    </submittedName>
</protein>
<name>A0A1H8NVJ7_9ACTN</name>
<proteinExistence type="predicted"/>
<evidence type="ECO:0000259" key="2">
    <source>
        <dbReference type="Pfam" id="PF13581"/>
    </source>
</evidence>
<keyword evidence="3" id="KW-0418">Kinase</keyword>
<dbReference type="InterPro" id="IPR003594">
    <property type="entry name" value="HATPase_dom"/>
</dbReference>
<dbReference type="SUPFAM" id="SSF55874">
    <property type="entry name" value="ATPase domain of HSP90 chaperone/DNA topoisomerase II/histidine kinase"/>
    <property type="match status" value="1"/>
</dbReference>
<reference evidence="3 4" key="1">
    <citation type="submission" date="2016-10" db="EMBL/GenBank/DDBJ databases">
        <authorList>
            <person name="de Groot N.N."/>
        </authorList>
    </citation>
    <scope>NUCLEOTIDE SEQUENCE [LARGE SCALE GENOMIC DNA]</scope>
    <source>
        <strain evidence="3 4">CGMCC 4.2026</strain>
    </source>
</reference>
<evidence type="ECO:0000313" key="3">
    <source>
        <dbReference type="EMBL" id="SEO33685.1"/>
    </source>
</evidence>
<accession>A0A1H8NVJ7</accession>
<dbReference type="PANTHER" id="PTHR35526:SF3">
    <property type="entry name" value="ANTI-SIGMA-F FACTOR RSBW"/>
    <property type="match status" value="1"/>
</dbReference>
<evidence type="ECO:0000256" key="1">
    <source>
        <dbReference type="ARBA" id="ARBA00022527"/>
    </source>
</evidence>
<evidence type="ECO:0000313" key="4">
    <source>
        <dbReference type="Proteomes" id="UP000181951"/>
    </source>
</evidence>
<dbReference type="OrthoDB" id="4278662at2"/>
<feature type="domain" description="Histidine kinase/HSP90-like ATPase" evidence="2">
    <location>
        <begin position="11"/>
        <end position="134"/>
    </location>
</feature>
<dbReference type="PANTHER" id="PTHR35526">
    <property type="entry name" value="ANTI-SIGMA-F FACTOR RSBW-RELATED"/>
    <property type="match status" value="1"/>
</dbReference>
<keyword evidence="1" id="KW-0723">Serine/threonine-protein kinase</keyword>
<dbReference type="Gene3D" id="3.30.565.10">
    <property type="entry name" value="Histidine kinase-like ATPase, C-terminal domain"/>
    <property type="match status" value="1"/>
</dbReference>
<organism evidence="3 4">
    <name type="scientific">Actinacidiphila rubida</name>
    <dbReference type="NCBI Taxonomy" id="310780"/>
    <lineage>
        <taxon>Bacteria</taxon>
        <taxon>Bacillati</taxon>
        <taxon>Actinomycetota</taxon>
        <taxon>Actinomycetes</taxon>
        <taxon>Kitasatosporales</taxon>
        <taxon>Streptomycetaceae</taxon>
        <taxon>Actinacidiphila</taxon>
    </lineage>
</organism>
<keyword evidence="4" id="KW-1185">Reference proteome</keyword>
<sequence>MADLQEATVTLPSDPASVTTARRYVCGLLADWGLPPGDEAVDAVRLIVSELATNAVLHTSGLSPTFTVDVRLERSEQLYIGVTDSHPRRPQRQTAAAQQDNGRGMVIVRHLTQESGGRLEVSPTADGGKTVWITIPWAVTVA</sequence>
<dbReference type="STRING" id="310780.SAMN05216267_1023128"/>
<dbReference type="InterPro" id="IPR036890">
    <property type="entry name" value="HATPase_C_sf"/>
</dbReference>
<dbReference type="RefSeq" id="WP_069467052.1">
    <property type="nucleotide sequence ID" value="NZ_FODD01000023.1"/>
</dbReference>
<dbReference type="InterPro" id="IPR050267">
    <property type="entry name" value="Anti-sigma-factor_SerPK"/>
</dbReference>
<dbReference type="AlphaFoldDB" id="A0A1H8NVJ7"/>
<dbReference type="CDD" id="cd16936">
    <property type="entry name" value="HATPase_RsbW-like"/>
    <property type="match status" value="1"/>
</dbReference>
<dbReference type="Proteomes" id="UP000181951">
    <property type="component" value="Unassembled WGS sequence"/>
</dbReference>
<keyword evidence="3" id="KW-0808">Transferase</keyword>